<keyword evidence="5 8" id="KW-0687">Ribonucleoprotein</keyword>
<evidence type="ECO:0000313" key="12">
    <source>
        <dbReference type="Proteomes" id="UP000315217"/>
    </source>
</evidence>
<comment type="similarity">
    <text evidence="1 8 9">Belongs to the universal ribosomal protein uS5 family.</text>
</comment>
<sequence length="174" mass="18600">MPVKRIDPASVNLTVEKAVWINRVAKVTKGAKRFNFAALVVVGDEQGRAGVGLGKAAEVPDAIRKAVEDAKKQLIEIPLRKRTIPHEVIGYFSASKVLLRPASEGTGVIAGGSVRAVLEAAGIRDILTKSLGSRNPINQARATLAALLDLRTPEEVAKTRGRPVEEVAGVRRQL</sequence>
<dbReference type="HAMAP" id="MF_01307_B">
    <property type="entry name" value="Ribosomal_uS5_B"/>
    <property type="match status" value="1"/>
</dbReference>
<protein>
    <recommendedName>
        <fullName evidence="6 8">Small ribosomal subunit protein uS5</fullName>
    </recommendedName>
</protein>
<feature type="domain" description="S5 DRBM" evidence="10">
    <location>
        <begin position="14"/>
        <end position="77"/>
    </location>
</feature>
<dbReference type="NCBIfam" id="TIGR01021">
    <property type="entry name" value="rpsE_bact"/>
    <property type="match status" value="1"/>
</dbReference>
<evidence type="ECO:0000256" key="1">
    <source>
        <dbReference type="ARBA" id="ARBA00008945"/>
    </source>
</evidence>
<dbReference type="InterPro" id="IPR000851">
    <property type="entry name" value="Ribosomal_uS5"/>
</dbReference>
<dbReference type="GO" id="GO:0019843">
    <property type="term" value="F:rRNA binding"/>
    <property type="evidence" value="ECO:0007669"/>
    <property type="project" value="UniProtKB-UniRule"/>
</dbReference>
<evidence type="ECO:0000256" key="5">
    <source>
        <dbReference type="ARBA" id="ARBA00023274"/>
    </source>
</evidence>
<evidence type="ECO:0000256" key="8">
    <source>
        <dbReference type="HAMAP-Rule" id="MF_01307"/>
    </source>
</evidence>
<dbReference type="SUPFAM" id="SSF54768">
    <property type="entry name" value="dsRNA-binding domain-like"/>
    <property type="match status" value="1"/>
</dbReference>
<gene>
    <name evidence="8" type="primary">rpsE</name>
    <name evidence="11" type="ORF">E6G98_10585</name>
</gene>
<dbReference type="GO" id="GO:0015935">
    <property type="term" value="C:small ribosomal subunit"/>
    <property type="evidence" value="ECO:0007669"/>
    <property type="project" value="InterPro"/>
</dbReference>
<comment type="subunit">
    <text evidence="7 8">Part of the 30S ribosomal subunit. Contacts proteins S4 and S8.</text>
</comment>
<accession>A0A537LN25</accession>
<keyword evidence="4 8" id="KW-0689">Ribosomal protein</keyword>
<dbReference type="SUPFAM" id="SSF54211">
    <property type="entry name" value="Ribosomal protein S5 domain 2-like"/>
    <property type="match status" value="1"/>
</dbReference>
<dbReference type="InterPro" id="IPR020568">
    <property type="entry name" value="Ribosomal_Su5_D2-typ_SF"/>
</dbReference>
<reference evidence="11 12" key="1">
    <citation type="journal article" date="2019" name="Nat. Microbiol.">
        <title>Mediterranean grassland soil C-N compound turnover is dependent on rainfall and depth, and is mediated by genomically divergent microorganisms.</title>
        <authorList>
            <person name="Diamond S."/>
            <person name="Andeer P.F."/>
            <person name="Li Z."/>
            <person name="Crits-Christoph A."/>
            <person name="Burstein D."/>
            <person name="Anantharaman K."/>
            <person name="Lane K.R."/>
            <person name="Thomas B.C."/>
            <person name="Pan C."/>
            <person name="Northen T.R."/>
            <person name="Banfield J.F."/>
        </authorList>
    </citation>
    <scope>NUCLEOTIDE SEQUENCE [LARGE SCALE GENOMIC DNA]</scope>
    <source>
        <strain evidence="11">NP_1</strain>
    </source>
</reference>
<name>A0A537LN25_9BACT</name>
<dbReference type="Proteomes" id="UP000315217">
    <property type="component" value="Unassembled WGS sequence"/>
</dbReference>
<dbReference type="PROSITE" id="PS50881">
    <property type="entry name" value="S5_DSRBD"/>
    <property type="match status" value="1"/>
</dbReference>
<dbReference type="InterPro" id="IPR005712">
    <property type="entry name" value="Ribosomal_uS5_bac-type"/>
</dbReference>
<comment type="function">
    <text evidence="8">Located at the back of the 30S subunit body where it stabilizes the conformation of the head with respect to the body.</text>
</comment>
<evidence type="ECO:0000256" key="2">
    <source>
        <dbReference type="ARBA" id="ARBA00022730"/>
    </source>
</evidence>
<keyword evidence="3 8" id="KW-0694">RNA-binding</keyword>
<dbReference type="EMBL" id="VBAI01000168">
    <property type="protein sequence ID" value="TMJ09077.1"/>
    <property type="molecule type" value="Genomic_DNA"/>
</dbReference>
<evidence type="ECO:0000259" key="10">
    <source>
        <dbReference type="PROSITE" id="PS50881"/>
    </source>
</evidence>
<comment type="function">
    <text evidence="8">With S4 and S12 plays an important role in translational accuracy.</text>
</comment>
<dbReference type="PANTHER" id="PTHR48277:SF1">
    <property type="entry name" value="MITOCHONDRIAL RIBOSOMAL PROTEIN S5"/>
    <property type="match status" value="1"/>
</dbReference>
<dbReference type="InterPro" id="IPR014721">
    <property type="entry name" value="Ribsml_uS5_D2-typ_fold_subgr"/>
</dbReference>
<dbReference type="Gene3D" id="3.30.230.10">
    <property type="match status" value="1"/>
</dbReference>
<dbReference type="GO" id="GO:0003735">
    <property type="term" value="F:structural constituent of ribosome"/>
    <property type="evidence" value="ECO:0007669"/>
    <property type="project" value="UniProtKB-UniRule"/>
</dbReference>
<evidence type="ECO:0000256" key="6">
    <source>
        <dbReference type="ARBA" id="ARBA00035255"/>
    </source>
</evidence>
<dbReference type="AlphaFoldDB" id="A0A537LN25"/>
<dbReference type="GO" id="GO:0005737">
    <property type="term" value="C:cytoplasm"/>
    <property type="evidence" value="ECO:0007669"/>
    <property type="project" value="UniProtKB-ARBA"/>
</dbReference>
<dbReference type="Pfam" id="PF00333">
    <property type="entry name" value="Ribosomal_S5"/>
    <property type="match status" value="1"/>
</dbReference>
<evidence type="ECO:0000256" key="9">
    <source>
        <dbReference type="RuleBase" id="RU003823"/>
    </source>
</evidence>
<dbReference type="Gene3D" id="3.30.160.20">
    <property type="match status" value="1"/>
</dbReference>
<evidence type="ECO:0000256" key="4">
    <source>
        <dbReference type="ARBA" id="ARBA00022980"/>
    </source>
</evidence>
<dbReference type="FunFam" id="3.30.230.10:FF:000002">
    <property type="entry name" value="30S ribosomal protein S5"/>
    <property type="match status" value="1"/>
</dbReference>
<keyword evidence="2 8" id="KW-0699">rRNA-binding</keyword>
<dbReference type="InterPro" id="IPR013810">
    <property type="entry name" value="Ribosomal_uS5_N"/>
</dbReference>
<dbReference type="PANTHER" id="PTHR48277">
    <property type="entry name" value="MITOCHONDRIAL RIBOSOMAL PROTEIN S5"/>
    <property type="match status" value="1"/>
</dbReference>
<organism evidence="11 12">
    <name type="scientific">Candidatus Segetimicrobium genomatis</name>
    <dbReference type="NCBI Taxonomy" id="2569760"/>
    <lineage>
        <taxon>Bacteria</taxon>
        <taxon>Bacillati</taxon>
        <taxon>Candidatus Sysuimicrobiota</taxon>
        <taxon>Candidatus Sysuimicrobiia</taxon>
        <taxon>Candidatus Sysuimicrobiales</taxon>
        <taxon>Candidatus Segetimicrobiaceae</taxon>
        <taxon>Candidatus Segetimicrobium</taxon>
    </lineage>
</organism>
<comment type="domain">
    <text evidence="8">The N-terminal domain interacts with the head of the 30S subunit; the C-terminal domain interacts with the body and contacts protein S4. The interaction surface between S4 and S5 is involved in control of translational fidelity.</text>
</comment>
<dbReference type="InterPro" id="IPR005324">
    <property type="entry name" value="Ribosomal_uS5_C"/>
</dbReference>
<dbReference type="GO" id="GO:0006412">
    <property type="term" value="P:translation"/>
    <property type="evidence" value="ECO:0007669"/>
    <property type="project" value="UniProtKB-UniRule"/>
</dbReference>
<dbReference type="GO" id="GO:0042254">
    <property type="term" value="P:ribosome biogenesis"/>
    <property type="evidence" value="ECO:0007669"/>
    <property type="project" value="UniProtKB-ARBA"/>
</dbReference>
<comment type="caution">
    <text evidence="11">The sequence shown here is derived from an EMBL/GenBank/DDBJ whole genome shotgun (WGS) entry which is preliminary data.</text>
</comment>
<dbReference type="Pfam" id="PF03719">
    <property type="entry name" value="Ribosomal_S5_C"/>
    <property type="match status" value="1"/>
</dbReference>
<evidence type="ECO:0000313" key="11">
    <source>
        <dbReference type="EMBL" id="TMJ09077.1"/>
    </source>
</evidence>
<dbReference type="FunFam" id="3.30.160.20:FF:000001">
    <property type="entry name" value="30S ribosomal protein S5"/>
    <property type="match status" value="1"/>
</dbReference>
<proteinExistence type="inferred from homology"/>
<evidence type="ECO:0000256" key="7">
    <source>
        <dbReference type="ARBA" id="ARBA00062000"/>
    </source>
</evidence>
<evidence type="ECO:0000256" key="3">
    <source>
        <dbReference type="ARBA" id="ARBA00022884"/>
    </source>
</evidence>